<organism evidence="1 2">
    <name type="scientific">Yersinia frederiksenii</name>
    <dbReference type="NCBI Taxonomy" id="29484"/>
    <lineage>
        <taxon>Bacteria</taxon>
        <taxon>Pseudomonadati</taxon>
        <taxon>Pseudomonadota</taxon>
        <taxon>Gammaproteobacteria</taxon>
        <taxon>Enterobacterales</taxon>
        <taxon>Yersiniaceae</taxon>
        <taxon>Yersinia</taxon>
    </lineage>
</organism>
<evidence type="ECO:0000313" key="1">
    <source>
        <dbReference type="EMBL" id="CFQ96832.1"/>
    </source>
</evidence>
<protein>
    <submittedName>
        <fullName evidence="1">NinF protein</fullName>
    </submittedName>
</protein>
<evidence type="ECO:0000313" key="2">
    <source>
        <dbReference type="Proteomes" id="UP000046784"/>
    </source>
</evidence>
<proteinExistence type="predicted"/>
<dbReference type="EMBL" id="CGCB01000007">
    <property type="protein sequence ID" value="CFQ96832.1"/>
    <property type="molecule type" value="Genomic_DNA"/>
</dbReference>
<dbReference type="AlphaFoldDB" id="A0AAI8ZQ82"/>
<reference evidence="1 2" key="1">
    <citation type="submission" date="2015-03" db="EMBL/GenBank/DDBJ databases">
        <authorList>
            <consortium name="Pathogen Informatics"/>
            <person name="Murphy D."/>
        </authorList>
    </citation>
    <scope>NUCLEOTIDE SEQUENCE [LARGE SCALE GENOMIC DNA]</scope>
    <source>
        <strain evidence="1 2">3400/83</strain>
    </source>
</reference>
<accession>A0AAI8ZQ82</accession>
<sequence>MPELPQSICAFCLGQLKPDEVYSCDQCERENASIEMLEEDDGELTQRG</sequence>
<name>A0AAI8ZQ82_YERFR</name>
<gene>
    <name evidence="1" type="ORF">ERS008524_01594</name>
</gene>
<comment type="caution">
    <text evidence="1">The sequence shown here is derived from an EMBL/GenBank/DDBJ whole genome shotgun (WGS) entry which is preliminary data.</text>
</comment>
<dbReference type="Proteomes" id="UP000046784">
    <property type="component" value="Unassembled WGS sequence"/>
</dbReference>